<dbReference type="GO" id="GO:0007080">
    <property type="term" value="P:mitotic metaphase chromosome alignment"/>
    <property type="evidence" value="ECO:0007669"/>
    <property type="project" value="TreeGrafter"/>
</dbReference>
<dbReference type="PANTHER" id="PTHR32123:SF9">
    <property type="entry name" value="PROTEIN SPINDLY"/>
    <property type="match status" value="1"/>
</dbReference>
<gene>
    <name evidence="5" type="primary">LOC106172204</name>
</gene>
<keyword evidence="1 2" id="KW-0175">Coiled coil</keyword>
<dbReference type="Gene3D" id="1.10.287.1490">
    <property type="match status" value="1"/>
</dbReference>
<dbReference type="GO" id="GO:0000922">
    <property type="term" value="C:spindle pole"/>
    <property type="evidence" value="ECO:0007669"/>
    <property type="project" value="TreeGrafter"/>
</dbReference>
<evidence type="ECO:0000256" key="3">
    <source>
        <dbReference type="SAM" id="MobiDB-lite"/>
    </source>
</evidence>
<organism evidence="4 5">
    <name type="scientific">Lingula anatina</name>
    <name type="common">Brachiopod</name>
    <name type="synonym">Lingula unguis</name>
    <dbReference type="NCBI Taxonomy" id="7574"/>
    <lineage>
        <taxon>Eukaryota</taxon>
        <taxon>Metazoa</taxon>
        <taxon>Spiralia</taxon>
        <taxon>Lophotrochozoa</taxon>
        <taxon>Brachiopoda</taxon>
        <taxon>Linguliformea</taxon>
        <taxon>Lingulata</taxon>
        <taxon>Lingulida</taxon>
        <taxon>Linguloidea</taxon>
        <taxon>Lingulidae</taxon>
        <taxon>Lingula</taxon>
    </lineage>
</organism>
<evidence type="ECO:0000313" key="4">
    <source>
        <dbReference type="Proteomes" id="UP000085678"/>
    </source>
</evidence>
<dbReference type="Proteomes" id="UP000085678">
    <property type="component" value="Unplaced"/>
</dbReference>
<dbReference type="PANTHER" id="PTHR32123">
    <property type="entry name" value="BICD FAMILY-LIKE CARGO ADAPTER"/>
    <property type="match status" value="1"/>
</dbReference>
<dbReference type="InParanoid" id="A0A1S3JD72"/>
<keyword evidence="4" id="KW-1185">Reference proteome</keyword>
<dbReference type="AlphaFoldDB" id="A0A1S3JD72"/>
<feature type="coiled-coil region" evidence="2">
    <location>
        <begin position="1"/>
        <end position="95"/>
    </location>
</feature>
<dbReference type="OrthoDB" id="2121607at2759"/>
<protein>
    <submittedName>
        <fullName evidence="5">Protein Spindly</fullName>
    </submittedName>
</protein>
<dbReference type="GO" id="GO:0034501">
    <property type="term" value="P:protein localization to kinetochore"/>
    <property type="evidence" value="ECO:0007669"/>
    <property type="project" value="TreeGrafter"/>
</dbReference>
<dbReference type="KEGG" id="lak:106172204"/>
<feature type="compositionally biased region" description="Basic and acidic residues" evidence="3">
    <location>
        <begin position="486"/>
        <end position="517"/>
    </location>
</feature>
<feature type="coiled-coil region" evidence="2">
    <location>
        <begin position="129"/>
        <end position="213"/>
    </location>
</feature>
<sequence length="597" mass="68272">MSGAEMEIQKLRQQLSESETNLQRAAEIGKSLLEDNRELNKELEESRRSMTARIETLEQEKYSLQMKLQSKVLMEQNYSEEIDNLKQTLRQQAEELSHLPDAEHSSKVAELKSQIECLQASEERSQLTERQMTEKVGQLEALLKEAQDQLEQVVTRMNETCSEEMAQLYSEVTNLQCERMNLSKELSEAQAEVQQLQLEAGSLRSQLATKTEEVEEKECKATSYYNALETCRAEVQGLNVQLDLARMDAADHKEKGNSLFGELDDKRQEAEKKLISLKVQFDSMKSQYEMNRQHLHKLKMQLAAVLQMSVGRADVAQMDRLQSQLTLATAEIQRLTEQLNKYEKLELAKTGQILDQYSTFSGNTDKNFVDYLQNMIKNKDQEIGKLQEELHSKRFNQLAERSQYMDVHSKLCETERQLEKMRGDNLKLHLQLEEYKLKYEPDSVAHKKIRKGKVEKIPGFRKEEESSQAESDCAFLPEKTGLQSADKSKPSDKSDVLRENHVTESKKDANSQTKDFKSVQKKRVTLSNDVDVIDSSTTEEASVHSAVTDENLECLEMSGDPVIQPKVRKVKGKQTHCNVVKVGSGAAKLETDQCKTQ</sequence>
<feature type="coiled-coil region" evidence="2">
    <location>
        <begin position="260"/>
        <end position="287"/>
    </location>
</feature>
<name>A0A1S3JD72_LINAN</name>
<dbReference type="STRING" id="7574.A0A1S3JD72"/>
<dbReference type="GO" id="GO:0000132">
    <property type="term" value="P:establishment of mitotic spindle orientation"/>
    <property type="evidence" value="ECO:0007669"/>
    <property type="project" value="TreeGrafter"/>
</dbReference>
<dbReference type="GO" id="GO:0043515">
    <property type="term" value="F:kinetochore binding"/>
    <property type="evidence" value="ECO:0007669"/>
    <property type="project" value="TreeGrafter"/>
</dbReference>
<reference evidence="5" key="1">
    <citation type="submission" date="2025-08" db="UniProtKB">
        <authorList>
            <consortium name="RefSeq"/>
        </authorList>
    </citation>
    <scope>IDENTIFICATION</scope>
    <source>
        <tissue evidence="5">Gonads</tissue>
    </source>
</reference>
<accession>A0A1S3JD72</accession>
<feature type="region of interest" description="Disordered" evidence="3">
    <location>
        <begin position="460"/>
        <end position="517"/>
    </location>
</feature>
<dbReference type="GO" id="GO:0000940">
    <property type="term" value="C:outer kinetochore"/>
    <property type="evidence" value="ECO:0007669"/>
    <property type="project" value="TreeGrafter"/>
</dbReference>
<dbReference type="GeneID" id="106172204"/>
<evidence type="ECO:0000313" key="5">
    <source>
        <dbReference type="RefSeq" id="XP_013408273.1"/>
    </source>
</evidence>
<feature type="coiled-coil region" evidence="2">
    <location>
        <begin position="318"/>
        <end position="345"/>
    </location>
</feature>
<evidence type="ECO:0000256" key="2">
    <source>
        <dbReference type="SAM" id="Coils"/>
    </source>
</evidence>
<dbReference type="RefSeq" id="XP_013408273.1">
    <property type="nucleotide sequence ID" value="XM_013552819.2"/>
</dbReference>
<evidence type="ECO:0000256" key="1">
    <source>
        <dbReference type="ARBA" id="ARBA00023054"/>
    </source>
</evidence>
<dbReference type="InterPro" id="IPR051149">
    <property type="entry name" value="Spindly/BICDR_Dynein_Adapter"/>
</dbReference>
<proteinExistence type="predicted"/>